<keyword evidence="5 7" id="KW-0274">FAD</keyword>
<evidence type="ECO:0000256" key="1">
    <source>
        <dbReference type="ARBA" id="ARBA00001974"/>
    </source>
</evidence>
<evidence type="ECO:0000256" key="4">
    <source>
        <dbReference type="ARBA" id="ARBA00022729"/>
    </source>
</evidence>
<reference evidence="9 10" key="1">
    <citation type="submission" date="2022-09" db="EMBL/GenBank/DDBJ databases">
        <authorList>
            <person name="Palmer J.M."/>
        </authorList>
    </citation>
    <scope>NUCLEOTIDE SEQUENCE [LARGE SCALE GENOMIC DNA]</scope>
    <source>
        <strain evidence="9 10">DSM 7382</strain>
    </source>
</reference>
<dbReference type="InterPro" id="IPR012132">
    <property type="entry name" value="GMC_OxRdtase"/>
</dbReference>
<keyword evidence="10" id="KW-1185">Reference proteome</keyword>
<evidence type="ECO:0000313" key="9">
    <source>
        <dbReference type="EMBL" id="KAK7681951.1"/>
    </source>
</evidence>
<evidence type="ECO:0000256" key="7">
    <source>
        <dbReference type="RuleBase" id="RU003968"/>
    </source>
</evidence>
<evidence type="ECO:0000256" key="5">
    <source>
        <dbReference type="ARBA" id="ARBA00022827"/>
    </source>
</evidence>
<evidence type="ECO:0000313" key="10">
    <source>
        <dbReference type="Proteomes" id="UP001385951"/>
    </source>
</evidence>
<comment type="cofactor">
    <cofactor evidence="1">
        <name>FAD</name>
        <dbReference type="ChEBI" id="CHEBI:57692"/>
    </cofactor>
</comment>
<keyword evidence="4" id="KW-0732">Signal</keyword>
<evidence type="ECO:0000256" key="2">
    <source>
        <dbReference type="ARBA" id="ARBA00010790"/>
    </source>
</evidence>
<keyword evidence="6" id="KW-0560">Oxidoreductase</keyword>
<protein>
    <recommendedName>
        <fullName evidence="8">Glucose-methanol-choline oxidoreductase N-terminal domain-containing protein</fullName>
    </recommendedName>
</protein>
<name>A0AAW0FML3_9APHY</name>
<feature type="domain" description="Glucose-methanol-choline oxidoreductase N-terminal" evidence="8">
    <location>
        <begin position="28"/>
        <end position="51"/>
    </location>
</feature>
<keyword evidence="3 7" id="KW-0285">Flavoprotein</keyword>
<dbReference type="GO" id="GO:0016614">
    <property type="term" value="F:oxidoreductase activity, acting on CH-OH group of donors"/>
    <property type="evidence" value="ECO:0007669"/>
    <property type="project" value="InterPro"/>
</dbReference>
<sequence length="114" mass="13145">MFDPEYDWMMTSAPQKYAKNRVVTQTRGKGLGGTSAMNCLAWLKPHKVDLDSIEKLGNPGWNWQNYLKYSKKPERFHEPTGPVRNSSLRTLLMILAMKAQYQSHSPQFLLESNI</sequence>
<dbReference type="Pfam" id="PF00732">
    <property type="entry name" value="GMC_oxred_N"/>
    <property type="match status" value="1"/>
</dbReference>
<dbReference type="InterPro" id="IPR036188">
    <property type="entry name" value="FAD/NAD-bd_sf"/>
</dbReference>
<evidence type="ECO:0000259" key="8">
    <source>
        <dbReference type="PROSITE" id="PS00623"/>
    </source>
</evidence>
<dbReference type="PANTHER" id="PTHR11552:SF201">
    <property type="entry name" value="GLUCOSE-METHANOL-CHOLINE OXIDOREDUCTASE N-TERMINAL DOMAIN-CONTAINING PROTEIN"/>
    <property type="match status" value="1"/>
</dbReference>
<evidence type="ECO:0000256" key="6">
    <source>
        <dbReference type="ARBA" id="ARBA00023002"/>
    </source>
</evidence>
<organism evidence="9 10">
    <name type="scientific">Cerrena zonata</name>
    <dbReference type="NCBI Taxonomy" id="2478898"/>
    <lineage>
        <taxon>Eukaryota</taxon>
        <taxon>Fungi</taxon>
        <taxon>Dikarya</taxon>
        <taxon>Basidiomycota</taxon>
        <taxon>Agaricomycotina</taxon>
        <taxon>Agaricomycetes</taxon>
        <taxon>Polyporales</taxon>
        <taxon>Cerrenaceae</taxon>
        <taxon>Cerrena</taxon>
    </lineage>
</organism>
<dbReference type="SUPFAM" id="SSF51905">
    <property type="entry name" value="FAD/NAD(P)-binding domain"/>
    <property type="match status" value="1"/>
</dbReference>
<dbReference type="InterPro" id="IPR000172">
    <property type="entry name" value="GMC_OxRdtase_N"/>
</dbReference>
<dbReference type="Gene3D" id="3.30.560.10">
    <property type="entry name" value="Glucose Oxidase, domain 3"/>
    <property type="match status" value="1"/>
</dbReference>
<dbReference type="EMBL" id="JASBNA010000038">
    <property type="protein sequence ID" value="KAK7681951.1"/>
    <property type="molecule type" value="Genomic_DNA"/>
</dbReference>
<accession>A0AAW0FML3</accession>
<dbReference type="PROSITE" id="PS00623">
    <property type="entry name" value="GMC_OXRED_1"/>
    <property type="match status" value="1"/>
</dbReference>
<comment type="similarity">
    <text evidence="2 7">Belongs to the GMC oxidoreductase family.</text>
</comment>
<dbReference type="PANTHER" id="PTHR11552">
    <property type="entry name" value="GLUCOSE-METHANOL-CHOLINE GMC OXIDOREDUCTASE"/>
    <property type="match status" value="1"/>
</dbReference>
<dbReference type="Proteomes" id="UP001385951">
    <property type="component" value="Unassembled WGS sequence"/>
</dbReference>
<dbReference type="AlphaFoldDB" id="A0AAW0FML3"/>
<proteinExistence type="inferred from homology"/>
<evidence type="ECO:0000256" key="3">
    <source>
        <dbReference type="ARBA" id="ARBA00022630"/>
    </source>
</evidence>
<comment type="caution">
    <text evidence="9">The sequence shown here is derived from an EMBL/GenBank/DDBJ whole genome shotgun (WGS) entry which is preliminary data.</text>
</comment>
<dbReference type="GO" id="GO:0050660">
    <property type="term" value="F:flavin adenine dinucleotide binding"/>
    <property type="evidence" value="ECO:0007669"/>
    <property type="project" value="InterPro"/>
</dbReference>
<dbReference type="Gene3D" id="3.50.50.60">
    <property type="entry name" value="FAD/NAD(P)-binding domain"/>
    <property type="match status" value="1"/>
</dbReference>
<gene>
    <name evidence="9" type="ORF">QCA50_014913</name>
</gene>